<evidence type="ECO:0000256" key="1">
    <source>
        <dbReference type="SAM" id="MobiDB-lite"/>
    </source>
</evidence>
<feature type="compositionally biased region" description="Polar residues" evidence="1">
    <location>
        <begin position="119"/>
        <end position="133"/>
    </location>
</feature>
<dbReference type="EMBL" id="MDYO01000079">
    <property type="protein sequence ID" value="OQD87371.1"/>
    <property type="molecule type" value="Genomic_DNA"/>
</dbReference>
<dbReference type="InterPro" id="IPR004827">
    <property type="entry name" value="bZIP"/>
</dbReference>
<dbReference type="Proteomes" id="UP000191612">
    <property type="component" value="Unassembled WGS sequence"/>
</dbReference>
<name>A0A1V6QDU0_9EURO</name>
<dbReference type="GO" id="GO:0003700">
    <property type="term" value="F:DNA-binding transcription factor activity"/>
    <property type="evidence" value="ECO:0007669"/>
    <property type="project" value="InterPro"/>
</dbReference>
<evidence type="ECO:0000313" key="3">
    <source>
        <dbReference type="EMBL" id="OQD87371.1"/>
    </source>
</evidence>
<proteinExistence type="predicted"/>
<feature type="domain" description="BZIP" evidence="2">
    <location>
        <begin position="14"/>
        <end position="28"/>
    </location>
</feature>
<dbReference type="PROSITE" id="PS00036">
    <property type="entry name" value="BZIP_BASIC"/>
    <property type="match status" value="1"/>
</dbReference>
<evidence type="ECO:0000259" key="2">
    <source>
        <dbReference type="PROSITE" id="PS00036"/>
    </source>
</evidence>
<organism evidence="3 4">
    <name type="scientific">Penicillium solitum</name>
    <dbReference type="NCBI Taxonomy" id="60172"/>
    <lineage>
        <taxon>Eukaryota</taxon>
        <taxon>Fungi</taxon>
        <taxon>Dikarya</taxon>
        <taxon>Ascomycota</taxon>
        <taxon>Pezizomycotina</taxon>
        <taxon>Eurotiomycetes</taxon>
        <taxon>Eurotiomycetidae</taxon>
        <taxon>Eurotiales</taxon>
        <taxon>Aspergillaceae</taxon>
        <taxon>Penicillium</taxon>
    </lineage>
</organism>
<dbReference type="AlphaFoldDB" id="A0A1V6QDU0"/>
<protein>
    <recommendedName>
        <fullName evidence="2">BZIP domain-containing protein</fullName>
    </recommendedName>
</protein>
<comment type="caution">
    <text evidence="3">The sequence shown here is derived from an EMBL/GenBank/DDBJ whole genome shotgun (WGS) entry which is preliminary data.</text>
</comment>
<feature type="region of interest" description="Disordered" evidence="1">
    <location>
        <begin position="119"/>
        <end position="169"/>
    </location>
</feature>
<reference evidence="4" key="1">
    <citation type="journal article" date="2017" name="Nat. Microbiol.">
        <title>Global analysis of biosynthetic gene clusters reveals vast potential of secondary metabolite production in Penicillium species.</title>
        <authorList>
            <person name="Nielsen J.C."/>
            <person name="Grijseels S."/>
            <person name="Prigent S."/>
            <person name="Ji B."/>
            <person name="Dainat J."/>
            <person name="Nielsen K.F."/>
            <person name="Frisvad J.C."/>
            <person name="Workman M."/>
            <person name="Nielsen J."/>
        </authorList>
    </citation>
    <scope>NUCLEOTIDE SEQUENCE [LARGE SCALE GENOMIC DNA]</scope>
    <source>
        <strain evidence="4">IBT 29525</strain>
    </source>
</reference>
<feature type="compositionally biased region" description="Polar residues" evidence="1">
    <location>
        <begin position="39"/>
        <end position="65"/>
    </location>
</feature>
<feature type="region of interest" description="Disordered" evidence="1">
    <location>
        <begin position="1"/>
        <end position="75"/>
    </location>
</feature>
<sequence>MEAKRKSNYSVEHRRAQNRLAQRRFRQRQNQQKAKADQPLQQTLKTPISATGNSSDIFKFSTGTWPTPPSPIESPGGSIGFGVNCLHGGANGLIGIQNFINMDDLKDSPLSTLLACPSPSISNTDSAENTLFSSDRDSSSKHPNPLASRDESSSTHRTTPDSFNTSSLPKALTDKLTPAVLVAPAHSFPEQHNATMQTQAVFLRFI</sequence>
<feature type="compositionally biased region" description="Polar residues" evidence="1">
    <location>
        <begin position="155"/>
        <end position="168"/>
    </location>
</feature>
<evidence type="ECO:0000313" key="4">
    <source>
        <dbReference type="Proteomes" id="UP000191612"/>
    </source>
</evidence>
<keyword evidence="4" id="KW-1185">Reference proteome</keyword>
<feature type="compositionally biased region" description="Basic and acidic residues" evidence="1">
    <location>
        <begin position="1"/>
        <end position="15"/>
    </location>
</feature>
<gene>
    <name evidence="3" type="ORF">PENSOL_c079G09874</name>
</gene>
<accession>A0A1V6QDU0</accession>